<organism evidence="2 3">
    <name type="scientific">Dactylosporangium sucinum</name>
    <dbReference type="NCBI Taxonomy" id="1424081"/>
    <lineage>
        <taxon>Bacteria</taxon>
        <taxon>Bacillati</taxon>
        <taxon>Actinomycetota</taxon>
        <taxon>Actinomycetes</taxon>
        <taxon>Micromonosporales</taxon>
        <taxon>Micromonosporaceae</taxon>
        <taxon>Dactylosporangium</taxon>
    </lineage>
</organism>
<name>A0A917WZH5_9ACTN</name>
<gene>
    <name evidence="2" type="ORF">GCM10007977_052190</name>
</gene>
<reference evidence="2" key="1">
    <citation type="journal article" date="2014" name="Int. J. Syst. Evol. Microbiol.">
        <title>Complete genome sequence of Corynebacterium casei LMG S-19264T (=DSM 44701T), isolated from a smear-ripened cheese.</title>
        <authorList>
            <consortium name="US DOE Joint Genome Institute (JGI-PGF)"/>
            <person name="Walter F."/>
            <person name="Albersmeier A."/>
            <person name="Kalinowski J."/>
            <person name="Ruckert C."/>
        </authorList>
    </citation>
    <scope>NUCLEOTIDE SEQUENCE</scope>
    <source>
        <strain evidence="2">JCM 19831</strain>
    </source>
</reference>
<dbReference type="Pfam" id="PF11575">
    <property type="entry name" value="FhuF_C"/>
    <property type="match status" value="1"/>
</dbReference>
<accession>A0A917WZH5</accession>
<evidence type="ECO:0000259" key="1">
    <source>
        <dbReference type="Pfam" id="PF11575"/>
    </source>
</evidence>
<reference evidence="2" key="2">
    <citation type="submission" date="2020-09" db="EMBL/GenBank/DDBJ databases">
        <authorList>
            <person name="Sun Q."/>
            <person name="Ohkuma M."/>
        </authorList>
    </citation>
    <scope>NUCLEOTIDE SEQUENCE</scope>
    <source>
        <strain evidence="2">JCM 19831</strain>
    </source>
</reference>
<evidence type="ECO:0000313" key="3">
    <source>
        <dbReference type="Proteomes" id="UP000642070"/>
    </source>
</evidence>
<evidence type="ECO:0000313" key="2">
    <source>
        <dbReference type="EMBL" id="GGM44167.1"/>
    </source>
</evidence>
<proteinExistence type="predicted"/>
<sequence length="232" mass="24472">MADNGGVSDALGPYFVWDAYDGDAAWRPFTDLLDPAVAAERVDVSRRTLIGMFGLAEDVVPERVVASVLFLGVASRLLSPLLADAVLADAVPGGGVRAAGLRDLWWKPVPGGPWPVACGPVGTRPAGELFEVAVDGLVAPVLDVFRERFRLSPKVLWGNVASALAGAAGQLPGDPWPVVTGLLARPPLLGTATLRGRSLRRHNCCLYYRIPGGGTCADCVLTSRPERDLRPG</sequence>
<dbReference type="GO" id="GO:0051537">
    <property type="term" value="F:2 iron, 2 sulfur cluster binding"/>
    <property type="evidence" value="ECO:0007669"/>
    <property type="project" value="InterPro"/>
</dbReference>
<comment type="caution">
    <text evidence="2">The sequence shown here is derived from an EMBL/GenBank/DDBJ whole genome shotgun (WGS) entry which is preliminary data.</text>
</comment>
<protein>
    <recommendedName>
        <fullName evidence="1">Ferric siderophore reductase C-terminal domain-containing protein</fullName>
    </recommendedName>
</protein>
<keyword evidence="3" id="KW-1185">Reference proteome</keyword>
<dbReference type="AlphaFoldDB" id="A0A917WZH5"/>
<feature type="domain" description="Ferric siderophore reductase C-terminal" evidence="1">
    <location>
        <begin position="203"/>
        <end position="221"/>
    </location>
</feature>
<dbReference type="EMBL" id="BMPI01000026">
    <property type="protein sequence ID" value="GGM44167.1"/>
    <property type="molecule type" value="Genomic_DNA"/>
</dbReference>
<dbReference type="InterPro" id="IPR024726">
    <property type="entry name" value="FhuF_C"/>
</dbReference>
<dbReference type="Proteomes" id="UP000642070">
    <property type="component" value="Unassembled WGS sequence"/>
</dbReference>